<dbReference type="EMBL" id="QPJW01000004">
    <property type="protein sequence ID" value="RCX19681.1"/>
    <property type="molecule type" value="Genomic_DNA"/>
</dbReference>
<evidence type="ECO:0000313" key="2">
    <source>
        <dbReference type="EMBL" id="RCX19681.1"/>
    </source>
</evidence>
<keyword evidence="1" id="KW-1133">Transmembrane helix</keyword>
<keyword evidence="1" id="KW-0472">Membrane</keyword>
<organism evidence="2 3">
    <name type="scientific">Fontibacillus phaseoli</name>
    <dbReference type="NCBI Taxonomy" id="1416533"/>
    <lineage>
        <taxon>Bacteria</taxon>
        <taxon>Bacillati</taxon>
        <taxon>Bacillota</taxon>
        <taxon>Bacilli</taxon>
        <taxon>Bacillales</taxon>
        <taxon>Paenibacillaceae</taxon>
        <taxon>Fontibacillus</taxon>
    </lineage>
</organism>
<dbReference type="OrthoDB" id="2679444at2"/>
<reference evidence="2 3" key="1">
    <citation type="submission" date="2018-07" db="EMBL/GenBank/DDBJ databases">
        <title>Genomic Encyclopedia of Type Strains, Phase III (KMG-III): the genomes of soil and plant-associated and newly described type strains.</title>
        <authorList>
            <person name="Whitman W."/>
        </authorList>
    </citation>
    <scope>NUCLEOTIDE SEQUENCE [LARGE SCALE GENOMIC DNA]</scope>
    <source>
        <strain evidence="2 3">CECT 8333</strain>
    </source>
</reference>
<evidence type="ECO:0008006" key="4">
    <source>
        <dbReference type="Google" id="ProtNLM"/>
    </source>
</evidence>
<proteinExistence type="predicted"/>
<evidence type="ECO:0000313" key="3">
    <source>
        <dbReference type="Proteomes" id="UP000253090"/>
    </source>
</evidence>
<dbReference type="AlphaFoldDB" id="A0A369BE53"/>
<comment type="caution">
    <text evidence="2">The sequence shown here is derived from an EMBL/GenBank/DDBJ whole genome shotgun (WGS) entry which is preliminary data.</text>
</comment>
<name>A0A369BE53_9BACL</name>
<dbReference type="RefSeq" id="WP_114497124.1">
    <property type="nucleotide sequence ID" value="NZ_QPJW01000004.1"/>
</dbReference>
<keyword evidence="3" id="KW-1185">Reference proteome</keyword>
<accession>A0A369BE53</accession>
<dbReference type="Proteomes" id="UP000253090">
    <property type="component" value="Unassembled WGS sequence"/>
</dbReference>
<sequence length="66" mass="7442">MNKLFEVLYWFAMIAMSLVLAAITVLLFFTGFRFMKGTRKGLGAGCILFSLVAACMVAFMVEKQFF</sequence>
<feature type="transmembrane region" description="Helical" evidence="1">
    <location>
        <begin position="7"/>
        <end position="29"/>
    </location>
</feature>
<keyword evidence="1" id="KW-0812">Transmembrane</keyword>
<evidence type="ECO:0000256" key="1">
    <source>
        <dbReference type="SAM" id="Phobius"/>
    </source>
</evidence>
<feature type="transmembrane region" description="Helical" evidence="1">
    <location>
        <begin position="41"/>
        <end position="61"/>
    </location>
</feature>
<protein>
    <recommendedName>
        <fullName evidence="4">DUF2768 family protein</fullName>
    </recommendedName>
</protein>
<gene>
    <name evidence="2" type="ORF">DFP94_104134</name>
</gene>